<evidence type="ECO:0000313" key="6">
    <source>
        <dbReference type="Proteomes" id="UP000481109"/>
    </source>
</evidence>
<dbReference type="EMBL" id="JAAKZW010000058">
    <property type="protein sequence ID" value="NGO77233.1"/>
    <property type="molecule type" value="Genomic_DNA"/>
</dbReference>
<dbReference type="PANTHER" id="PTHR43464">
    <property type="entry name" value="METHYLTRANSFERASE"/>
    <property type="match status" value="1"/>
</dbReference>
<keyword evidence="1 5" id="KW-0489">Methyltransferase</keyword>
<evidence type="ECO:0000313" key="5">
    <source>
        <dbReference type="EMBL" id="NGO77233.1"/>
    </source>
</evidence>
<comment type="caution">
    <text evidence="5">The sequence shown here is derived from an EMBL/GenBank/DDBJ whole genome shotgun (WGS) entry which is preliminary data.</text>
</comment>
<organism evidence="5 6">
    <name type="scientific">Streptomyces mesophilus</name>
    <dbReference type="NCBI Taxonomy" id="1775132"/>
    <lineage>
        <taxon>Bacteria</taxon>
        <taxon>Bacillati</taxon>
        <taxon>Actinomycetota</taxon>
        <taxon>Actinomycetes</taxon>
        <taxon>Kitasatosporales</taxon>
        <taxon>Streptomycetaceae</taxon>
        <taxon>Streptomyces</taxon>
    </lineage>
</organism>
<keyword evidence="3" id="KW-0949">S-adenosyl-L-methionine</keyword>
<dbReference type="AlphaFoldDB" id="A0A6G4XJ28"/>
<dbReference type="PANTHER" id="PTHR43464:SF19">
    <property type="entry name" value="UBIQUINONE BIOSYNTHESIS O-METHYLTRANSFERASE, MITOCHONDRIAL"/>
    <property type="match status" value="1"/>
</dbReference>
<dbReference type="GO" id="GO:0008757">
    <property type="term" value="F:S-adenosylmethionine-dependent methyltransferase activity"/>
    <property type="evidence" value="ECO:0007669"/>
    <property type="project" value="InterPro"/>
</dbReference>
<keyword evidence="6" id="KW-1185">Reference proteome</keyword>
<dbReference type="GO" id="GO:0032259">
    <property type="term" value="P:methylation"/>
    <property type="evidence" value="ECO:0007669"/>
    <property type="project" value="UniProtKB-KW"/>
</dbReference>
<dbReference type="SUPFAM" id="SSF53335">
    <property type="entry name" value="S-adenosyl-L-methionine-dependent methyltransferases"/>
    <property type="match status" value="1"/>
</dbReference>
<dbReference type="RefSeq" id="WP_165332704.1">
    <property type="nucleotide sequence ID" value="NZ_JAAKZW010000058.1"/>
</dbReference>
<keyword evidence="2 5" id="KW-0808">Transferase</keyword>
<proteinExistence type="predicted"/>
<dbReference type="InterPro" id="IPR013216">
    <property type="entry name" value="Methyltransf_11"/>
</dbReference>
<evidence type="ECO:0000256" key="2">
    <source>
        <dbReference type="ARBA" id="ARBA00022679"/>
    </source>
</evidence>
<evidence type="ECO:0000256" key="1">
    <source>
        <dbReference type="ARBA" id="ARBA00022603"/>
    </source>
</evidence>
<dbReference type="Gene3D" id="3.40.50.150">
    <property type="entry name" value="Vaccinia Virus protein VP39"/>
    <property type="match status" value="1"/>
</dbReference>
<dbReference type="CDD" id="cd02440">
    <property type="entry name" value="AdoMet_MTases"/>
    <property type="match status" value="1"/>
</dbReference>
<feature type="domain" description="Methyltransferase type 11" evidence="4">
    <location>
        <begin position="44"/>
        <end position="139"/>
    </location>
</feature>
<dbReference type="Pfam" id="PF08241">
    <property type="entry name" value="Methyltransf_11"/>
    <property type="match status" value="1"/>
</dbReference>
<dbReference type="Proteomes" id="UP000481109">
    <property type="component" value="Unassembled WGS sequence"/>
</dbReference>
<sequence length="228" mass="24896">MEASAVSDLDSQTAYWDAAATTKRFTHPLHTPWLDNVERSAAILDYGCGYGRTLDALEQQGFDNLSGVDTSPGMIARARSLHPAMHFAVLDTPPTLACPDASIDVVVLFAVLTCIPSDDAQRLLIGELHRVLKPGALLYLSDLLLQDDQRNRDRYARFAEPYGTYGVFETGDGAVCRHHPSGWFTSLLAGFETIDTRRTTVTTMNGNTSAGLQILARKPVPGHQTPTH</sequence>
<gene>
    <name evidence="5" type="ORF">G6045_16435</name>
</gene>
<name>A0A6G4XJ28_9ACTN</name>
<reference evidence="5 6" key="1">
    <citation type="submission" date="2020-02" db="EMBL/GenBank/DDBJ databases">
        <title>Whole-genome analyses of novel actinobacteria.</title>
        <authorList>
            <person name="Sahin N."/>
            <person name="Tokatli A."/>
        </authorList>
    </citation>
    <scope>NUCLEOTIDE SEQUENCE [LARGE SCALE GENOMIC DNA]</scope>
    <source>
        <strain evidence="5 6">YC504</strain>
    </source>
</reference>
<protein>
    <submittedName>
        <fullName evidence="5">Class I SAM-dependent methyltransferase</fullName>
    </submittedName>
</protein>
<evidence type="ECO:0000256" key="3">
    <source>
        <dbReference type="ARBA" id="ARBA00022691"/>
    </source>
</evidence>
<dbReference type="InterPro" id="IPR029063">
    <property type="entry name" value="SAM-dependent_MTases_sf"/>
</dbReference>
<evidence type="ECO:0000259" key="4">
    <source>
        <dbReference type="Pfam" id="PF08241"/>
    </source>
</evidence>
<accession>A0A6G4XJ28</accession>